<keyword evidence="3" id="KW-1185">Reference proteome</keyword>
<sequence length="331" mass="39146">MVKKVLMVLAAIFIIISSLIVYGVYRFFNPFGDLVNEELSDSYFYSRDKEHIIYSPMGNWFELGKHEMEVDMNSFQVLGNNYAKDNDHAYFNHKIINFEVDVSSFNVEAGRVPKDKNHVYVLTDYYSNDTKNAFRILENADPSTYRQLSYDFAKDKNFIFRNDTIMKDVDYQSFEVINDQFCKDSNGVYHYKYQKPLFKIEGVNLSEVKELNSSSLYDDKYIYLYVYRRNFEDVNKIVSIPYKDIEKVKFFDGYTMMRVEDKIYFEGMILEAADASSFEEVAYGYTKDAKHVFFLGKIVEGADPKTFRYDDYKYIFLDKNNKYESGKIVKK</sequence>
<evidence type="ECO:0000256" key="1">
    <source>
        <dbReference type="SAM" id="Phobius"/>
    </source>
</evidence>
<dbReference type="AlphaFoldDB" id="A0A504JBS2"/>
<dbReference type="InterPro" id="IPR027375">
    <property type="entry name" value="DKNYY"/>
</dbReference>
<keyword evidence="1" id="KW-0472">Membrane</keyword>
<accession>A0A504JBS2</accession>
<gene>
    <name evidence="2" type="ORF">FHK87_14960</name>
</gene>
<name>A0A504JBS2_9FLAO</name>
<organism evidence="2 3">
    <name type="scientific">Aquimarina algicola</name>
    <dbReference type="NCBI Taxonomy" id="2589995"/>
    <lineage>
        <taxon>Bacteria</taxon>
        <taxon>Pseudomonadati</taxon>
        <taxon>Bacteroidota</taxon>
        <taxon>Flavobacteriia</taxon>
        <taxon>Flavobacteriales</taxon>
        <taxon>Flavobacteriaceae</taxon>
        <taxon>Aquimarina</taxon>
    </lineage>
</organism>
<comment type="caution">
    <text evidence="2">The sequence shown here is derived from an EMBL/GenBank/DDBJ whole genome shotgun (WGS) entry which is preliminary data.</text>
</comment>
<dbReference type="Proteomes" id="UP000315540">
    <property type="component" value="Unassembled WGS sequence"/>
</dbReference>
<protein>
    <recommendedName>
        <fullName evidence="4">DKNYY family protein</fullName>
    </recommendedName>
</protein>
<evidence type="ECO:0000313" key="2">
    <source>
        <dbReference type="EMBL" id="TPN85318.1"/>
    </source>
</evidence>
<evidence type="ECO:0000313" key="3">
    <source>
        <dbReference type="Proteomes" id="UP000315540"/>
    </source>
</evidence>
<keyword evidence="1" id="KW-1133">Transmembrane helix</keyword>
<reference evidence="2 3" key="1">
    <citation type="submission" date="2019-06" db="EMBL/GenBank/DDBJ databases">
        <authorList>
            <person name="Meng X."/>
        </authorList>
    </citation>
    <scope>NUCLEOTIDE SEQUENCE [LARGE SCALE GENOMIC DNA]</scope>
    <source>
        <strain evidence="2 3">M625</strain>
    </source>
</reference>
<feature type="transmembrane region" description="Helical" evidence="1">
    <location>
        <begin position="6"/>
        <end position="25"/>
    </location>
</feature>
<dbReference type="OrthoDB" id="1157940at2"/>
<evidence type="ECO:0008006" key="4">
    <source>
        <dbReference type="Google" id="ProtNLM"/>
    </source>
</evidence>
<dbReference type="EMBL" id="VFWZ01000004">
    <property type="protein sequence ID" value="TPN85318.1"/>
    <property type="molecule type" value="Genomic_DNA"/>
</dbReference>
<keyword evidence="1" id="KW-0812">Transmembrane</keyword>
<dbReference type="RefSeq" id="WP_140594494.1">
    <property type="nucleotide sequence ID" value="NZ_VFWZ01000004.1"/>
</dbReference>
<proteinExistence type="predicted"/>
<dbReference type="Pfam" id="PF13644">
    <property type="entry name" value="DKNYY"/>
    <property type="match status" value="2"/>
</dbReference>